<dbReference type="GO" id="GO:0008233">
    <property type="term" value="F:peptidase activity"/>
    <property type="evidence" value="ECO:0007669"/>
    <property type="project" value="UniProtKB-KW"/>
</dbReference>
<evidence type="ECO:0000256" key="1">
    <source>
        <dbReference type="SAM" id="SignalP"/>
    </source>
</evidence>
<dbReference type="RefSeq" id="WP_191768527.1">
    <property type="nucleotide sequence ID" value="NZ_JACSQS010000001.1"/>
</dbReference>
<dbReference type="EMBL" id="JACSQS010000001">
    <property type="protein sequence ID" value="MBD7952921.1"/>
    <property type="molecule type" value="Genomic_DNA"/>
</dbReference>
<dbReference type="CDD" id="cd05483">
    <property type="entry name" value="retropepsin_like_bacteria"/>
    <property type="match status" value="1"/>
</dbReference>
<sequence>MPLRAPLLCFVFACSLLSSGALAADASEPADDACALASRPLRAPDLQVPFDIVDGRIYLQVQVNGRGPFRFAVDTGASGIGRADSRLATTLDLLLHGQATTSDGVSSASVQTVRIDSLALGAVVRRDVEVITRDYNAHNAPEAAFMGILGRGFFGDGLLVIDYPRRMLSFSRTQQLPTQGPNVLRYEQAFRVPVRIGREQVLGQLDTGANVSFVLPRVLYDTVSARPLEAAGRSRLTNSQVEAQRATVQGPIEIGQLRLADVEVRVSAKYPELLIGAHALQQAVVLIDQRARAVAICR</sequence>
<keyword evidence="2" id="KW-0378">Hydrolase</keyword>
<accession>A0A8X8FNI5</accession>
<keyword evidence="3" id="KW-1185">Reference proteome</keyword>
<reference evidence="2 3" key="1">
    <citation type="submission" date="2020-08" db="EMBL/GenBank/DDBJ databases">
        <title>A Genomic Blueprint of the Chicken Gut Microbiome.</title>
        <authorList>
            <person name="Gilroy R."/>
            <person name="Ravi A."/>
            <person name="Getino M."/>
            <person name="Pursley I."/>
            <person name="Horton D.L."/>
            <person name="Alikhan N.-F."/>
            <person name="Baker D."/>
            <person name="Gharbi K."/>
            <person name="Hall N."/>
            <person name="Watson M."/>
            <person name="Adriaenssens E.M."/>
            <person name="Foster-Nyarko E."/>
            <person name="Jarju S."/>
            <person name="Secka A."/>
            <person name="Antonio M."/>
            <person name="Oren A."/>
            <person name="Chaudhuri R."/>
            <person name="La Ragione R.M."/>
            <person name="Hildebrand F."/>
            <person name="Pallen M.J."/>
        </authorList>
    </citation>
    <scope>NUCLEOTIDE SEQUENCE [LARGE SCALE GENOMIC DNA]</scope>
    <source>
        <strain evidence="2 3">Sa5BUN4</strain>
    </source>
</reference>
<gene>
    <name evidence="2" type="ORF">H9654_01780</name>
</gene>
<dbReference type="SUPFAM" id="SSF50630">
    <property type="entry name" value="Acid proteases"/>
    <property type="match status" value="1"/>
</dbReference>
<protein>
    <submittedName>
        <fullName evidence="2">Aspartyl protease family protein</fullName>
    </submittedName>
</protein>
<comment type="caution">
    <text evidence="2">The sequence shown here is derived from an EMBL/GenBank/DDBJ whole genome shotgun (WGS) entry which is preliminary data.</text>
</comment>
<keyword evidence="1" id="KW-0732">Signal</keyword>
<feature type="signal peptide" evidence="1">
    <location>
        <begin position="1"/>
        <end position="23"/>
    </location>
</feature>
<feature type="chain" id="PRO_5036479421" evidence="1">
    <location>
        <begin position="24"/>
        <end position="298"/>
    </location>
</feature>
<dbReference type="Gene3D" id="2.40.70.10">
    <property type="entry name" value="Acid Proteases"/>
    <property type="match status" value="2"/>
</dbReference>
<dbReference type="Proteomes" id="UP000636938">
    <property type="component" value="Unassembled WGS sequence"/>
</dbReference>
<organism evidence="2 3">
    <name type="scientific">Stenotrophomonas lacuserhaii</name>
    <dbReference type="NCBI Taxonomy" id="2760084"/>
    <lineage>
        <taxon>Bacteria</taxon>
        <taxon>Pseudomonadati</taxon>
        <taxon>Pseudomonadota</taxon>
        <taxon>Gammaproteobacteria</taxon>
        <taxon>Lysobacterales</taxon>
        <taxon>Lysobacteraceae</taxon>
        <taxon>Stenotrophomonas</taxon>
    </lineage>
</organism>
<dbReference type="InterPro" id="IPR034122">
    <property type="entry name" value="Retropepsin-like_bacterial"/>
</dbReference>
<proteinExistence type="predicted"/>
<dbReference type="InterPro" id="IPR021109">
    <property type="entry name" value="Peptidase_aspartic_dom_sf"/>
</dbReference>
<keyword evidence="2" id="KW-0645">Protease</keyword>
<dbReference type="AlphaFoldDB" id="A0A8X8FNI5"/>
<evidence type="ECO:0000313" key="3">
    <source>
        <dbReference type="Proteomes" id="UP000636938"/>
    </source>
</evidence>
<dbReference type="Pfam" id="PF13650">
    <property type="entry name" value="Asp_protease_2"/>
    <property type="match status" value="1"/>
</dbReference>
<evidence type="ECO:0000313" key="2">
    <source>
        <dbReference type="EMBL" id="MBD7952921.1"/>
    </source>
</evidence>
<dbReference type="GO" id="GO:0006508">
    <property type="term" value="P:proteolysis"/>
    <property type="evidence" value="ECO:0007669"/>
    <property type="project" value="UniProtKB-KW"/>
</dbReference>
<name>A0A8X8FNI5_9GAMM</name>